<dbReference type="GO" id="GO:0016853">
    <property type="term" value="F:isomerase activity"/>
    <property type="evidence" value="ECO:0007669"/>
    <property type="project" value="UniProtKB-KW"/>
</dbReference>
<dbReference type="NCBIfam" id="NF009114">
    <property type="entry name" value="PRK12464.1"/>
    <property type="match status" value="1"/>
</dbReference>
<dbReference type="InterPro" id="IPR003821">
    <property type="entry name" value="DXP_reductoisomerase"/>
</dbReference>
<feature type="domain" description="1-deoxy-D-xylulose 5-phosphate reductoisomerase C-terminal" evidence="11">
    <location>
        <begin position="156"/>
        <end position="239"/>
    </location>
</feature>
<comment type="similarity">
    <text evidence="2 9">Belongs to the DXR family.</text>
</comment>
<dbReference type="InterPro" id="IPR036291">
    <property type="entry name" value="NAD(P)-bd_dom_sf"/>
</dbReference>
<dbReference type="Pfam" id="PF02670">
    <property type="entry name" value="DXP_reductoisom"/>
    <property type="match status" value="1"/>
</dbReference>
<protein>
    <recommendedName>
        <fullName evidence="9">1-deoxy-D-xylulose 5-phosphate reductoisomerase</fullName>
        <shortName evidence="9">DXP reductoisomerase</shortName>
        <ecNumber evidence="9">1.1.1.267</ecNumber>
    </recommendedName>
    <alternativeName>
        <fullName evidence="9">1-deoxyxylulose-5-phosphate reductoisomerase</fullName>
    </alternativeName>
    <alternativeName>
        <fullName evidence="9">2-C-methyl-D-erythritol 4-phosphate synthase</fullName>
    </alternativeName>
</protein>
<dbReference type="GO" id="GO:0051484">
    <property type="term" value="P:isopentenyl diphosphate biosynthetic process, methylerythritol 4-phosphate pathway involved in terpenoid biosynthetic process"/>
    <property type="evidence" value="ECO:0007669"/>
    <property type="project" value="UniProtKB-ARBA"/>
</dbReference>
<dbReference type="HOGENOM" id="CLU_035714_4_0_9"/>
<dbReference type="eggNOG" id="COG0743">
    <property type="taxonomic scope" value="Bacteria"/>
</dbReference>
<dbReference type="SUPFAM" id="SSF69055">
    <property type="entry name" value="1-deoxy-D-xylulose-5-phosphate reductoisomerase, C-terminal domain"/>
    <property type="match status" value="1"/>
</dbReference>
<name>D5WPI4_KYRT2</name>
<dbReference type="AlphaFoldDB" id="D5WPI4"/>
<feature type="binding site" evidence="9">
    <location>
        <position position="160"/>
    </location>
    <ligand>
        <name>Mn(2+)</name>
        <dbReference type="ChEBI" id="CHEBI:29035"/>
    </ligand>
</feature>
<feature type="binding site" evidence="9">
    <location>
        <position position="49"/>
    </location>
    <ligand>
        <name>NADPH</name>
        <dbReference type="ChEBI" id="CHEBI:57783"/>
    </ligand>
</feature>
<dbReference type="STRING" id="562970.Btus_1531"/>
<evidence type="ECO:0000313" key="14">
    <source>
        <dbReference type="Proteomes" id="UP000002368"/>
    </source>
</evidence>
<evidence type="ECO:0000256" key="4">
    <source>
        <dbReference type="ARBA" id="ARBA00022857"/>
    </source>
</evidence>
<dbReference type="NCBIfam" id="TIGR00243">
    <property type="entry name" value="Dxr"/>
    <property type="match status" value="1"/>
</dbReference>
<dbReference type="Gene3D" id="3.40.50.720">
    <property type="entry name" value="NAD(P)-binding Rossmann-like Domain"/>
    <property type="match status" value="1"/>
</dbReference>
<feature type="binding site" evidence="9">
    <location>
        <position position="222"/>
    </location>
    <ligand>
        <name>1-deoxy-D-xylulose 5-phosphate</name>
        <dbReference type="ChEBI" id="CHEBI:57792"/>
    </ligand>
</feature>
<evidence type="ECO:0000256" key="9">
    <source>
        <dbReference type="HAMAP-Rule" id="MF_00183"/>
    </source>
</evidence>
<feature type="binding site" evidence="9">
    <location>
        <position position="162"/>
    </location>
    <ligand>
        <name>Mn(2+)</name>
        <dbReference type="ChEBI" id="CHEBI:29035"/>
    </ligand>
</feature>
<dbReference type="SUPFAM" id="SSF55347">
    <property type="entry name" value="Glyceraldehyde-3-phosphate dehydrogenase-like, C-terminal domain"/>
    <property type="match status" value="1"/>
</dbReference>
<sequence>MTCQPTCRWGEGMSKGVAILGSTGSIGRNTLRVIAAQPDRFTIKALGAGRNVDRLVDQVHRFHPELVAVTDARTAEEVKARVPAGVKVYWGEEGLTSVATHPGAQIVVSALVGFVGLVPTLRAIRQGKRIALANKETLVAAGELVMNEVRRWGAELLPVDSEHSAIFQCLNGERTPEPARLWLTASGGALRDWTRGRMERAQVSDVLHHPNWTMGHKITVDSATLMNKGLEVIEAHWLFGVPYEQIEVVIHPESIVHSAVEFVDGSLVAQMAIPDMRIPIQYALSFPERWPGAVESLRLTEIGSLHFHPPDWDRFPCLSYAYEAGKSGGTMPAVLNAANEVAVEWFLRGRIPFLAIEETVRRVMDMHDPVPHPDLEAIVQADAWARKTASCVAEKERWHVE</sequence>
<accession>D5WPI4</accession>
<dbReference type="Pfam" id="PF13288">
    <property type="entry name" value="DXPR_C"/>
    <property type="match status" value="1"/>
</dbReference>
<evidence type="ECO:0000259" key="12">
    <source>
        <dbReference type="Pfam" id="PF13288"/>
    </source>
</evidence>
<dbReference type="EC" id="1.1.1.267" evidence="9"/>
<dbReference type="GO" id="GO:0030604">
    <property type="term" value="F:1-deoxy-D-xylulose-5-phosphate reductoisomerase activity"/>
    <property type="evidence" value="ECO:0007669"/>
    <property type="project" value="UniProtKB-UniRule"/>
</dbReference>
<dbReference type="PIRSF" id="PIRSF006205">
    <property type="entry name" value="Dxp_reductismrs"/>
    <property type="match status" value="1"/>
</dbReference>
<feature type="binding site" evidence="9">
    <location>
        <position position="227"/>
    </location>
    <ligand>
        <name>1-deoxy-D-xylulose 5-phosphate</name>
        <dbReference type="ChEBI" id="CHEBI:57792"/>
    </ligand>
</feature>
<feature type="binding site" evidence="9">
    <location>
        <position position="161"/>
    </location>
    <ligand>
        <name>1-deoxy-D-xylulose 5-phosphate</name>
        <dbReference type="ChEBI" id="CHEBI:57792"/>
    </ligand>
</feature>
<evidence type="ECO:0000256" key="2">
    <source>
        <dbReference type="ARBA" id="ARBA00006825"/>
    </source>
</evidence>
<evidence type="ECO:0000256" key="1">
    <source>
        <dbReference type="ARBA" id="ARBA00005094"/>
    </source>
</evidence>
<feature type="domain" description="DXP reductoisomerase C-terminal" evidence="12">
    <location>
        <begin position="271"/>
        <end position="387"/>
    </location>
</feature>
<evidence type="ECO:0000313" key="13">
    <source>
        <dbReference type="EMBL" id="ADG06243.1"/>
    </source>
</evidence>
<keyword evidence="5 9" id="KW-0560">Oxidoreductase</keyword>
<dbReference type="InterPro" id="IPR026877">
    <property type="entry name" value="DXPR_C"/>
</dbReference>
<feature type="binding site" evidence="9">
    <location>
        <position position="23"/>
    </location>
    <ligand>
        <name>NADPH</name>
        <dbReference type="ChEBI" id="CHEBI:57783"/>
    </ligand>
</feature>
<feature type="binding site" evidence="9">
    <location>
        <position position="50"/>
    </location>
    <ligand>
        <name>NADPH</name>
        <dbReference type="ChEBI" id="CHEBI:57783"/>
    </ligand>
</feature>
<dbReference type="InterPro" id="IPR013644">
    <property type="entry name" value="DXP_reductoisomerase_C"/>
</dbReference>
<dbReference type="UniPathway" id="UPA00056">
    <property type="reaction ID" value="UER00092"/>
</dbReference>
<dbReference type="Pfam" id="PF08436">
    <property type="entry name" value="DXP_redisom_C"/>
    <property type="match status" value="1"/>
</dbReference>
<feature type="binding site" evidence="9">
    <location>
        <position position="134"/>
    </location>
    <ligand>
        <name>NADPH</name>
        <dbReference type="ChEBI" id="CHEBI:57783"/>
    </ligand>
</feature>
<feature type="binding site" evidence="9">
    <location>
        <position position="24"/>
    </location>
    <ligand>
        <name>NADPH</name>
        <dbReference type="ChEBI" id="CHEBI:57783"/>
    </ligand>
</feature>
<organism evidence="13 14">
    <name type="scientific">Kyrpidia tusciae (strain DSM 2912 / NBRC 15312 / T2)</name>
    <name type="common">Bacillus tusciae</name>
    <dbReference type="NCBI Taxonomy" id="562970"/>
    <lineage>
        <taxon>Bacteria</taxon>
        <taxon>Bacillati</taxon>
        <taxon>Bacillota</taxon>
        <taxon>Bacilli</taxon>
        <taxon>Bacillales</taxon>
        <taxon>Alicyclobacillaceae</taxon>
        <taxon>Kyrpidia</taxon>
    </lineage>
</organism>
<feature type="binding site" evidence="9">
    <location>
        <position position="26"/>
    </location>
    <ligand>
        <name>NADPH</name>
        <dbReference type="ChEBI" id="CHEBI:57783"/>
    </ligand>
</feature>
<dbReference type="EMBL" id="CP002017">
    <property type="protein sequence ID" value="ADG06243.1"/>
    <property type="molecule type" value="Genomic_DNA"/>
</dbReference>
<feature type="binding site" evidence="9">
    <location>
        <position position="209"/>
    </location>
    <ligand>
        <name>1-deoxy-D-xylulose 5-phosphate</name>
        <dbReference type="ChEBI" id="CHEBI:57792"/>
    </ligand>
</feature>
<evidence type="ECO:0000256" key="7">
    <source>
        <dbReference type="ARBA" id="ARBA00023229"/>
    </source>
</evidence>
<keyword evidence="9" id="KW-0460">Magnesium</keyword>
<comment type="catalytic activity">
    <reaction evidence="8">
        <text>2-C-methyl-D-erythritol 4-phosphate + NADP(+) = 1-deoxy-D-xylulose 5-phosphate + NADPH + H(+)</text>
        <dbReference type="Rhea" id="RHEA:13717"/>
        <dbReference type="ChEBI" id="CHEBI:15378"/>
        <dbReference type="ChEBI" id="CHEBI:57783"/>
        <dbReference type="ChEBI" id="CHEBI:57792"/>
        <dbReference type="ChEBI" id="CHEBI:58262"/>
        <dbReference type="ChEBI" id="CHEBI:58349"/>
        <dbReference type="EC" id="1.1.1.267"/>
    </reaction>
    <physiologicalReaction direction="right-to-left" evidence="8">
        <dbReference type="Rhea" id="RHEA:13719"/>
    </physiologicalReaction>
</comment>
<comment type="function">
    <text evidence="9">Catalyzes the NADPH-dependent rearrangement and reduction of 1-deoxy-D-xylulose-5-phosphate (DXP) to 2-C-methyl-D-erythritol 4-phosphate (MEP).</text>
</comment>
<keyword evidence="14" id="KW-1185">Reference proteome</keyword>
<evidence type="ECO:0000256" key="6">
    <source>
        <dbReference type="ARBA" id="ARBA00023211"/>
    </source>
</evidence>
<keyword evidence="4 9" id="KW-0521">NADP</keyword>
<dbReference type="PANTHER" id="PTHR30525">
    <property type="entry name" value="1-DEOXY-D-XYLULOSE 5-PHOSPHATE REDUCTOISOMERASE"/>
    <property type="match status" value="1"/>
</dbReference>
<feature type="binding site" evidence="9">
    <location>
        <position position="215"/>
    </location>
    <ligand>
        <name>NADPH</name>
        <dbReference type="ChEBI" id="CHEBI:57783"/>
    </ligand>
</feature>
<dbReference type="GO" id="GO:0030145">
    <property type="term" value="F:manganese ion binding"/>
    <property type="evidence" value="ECO:0007669"/>
    <property type="project" value="TreeGrafter"/>
</dbReference>
<keyword evidence="6 9" id="KW-0464">Manganese</keyword>
<feature type="domain" description="1-deoxy-D-xylulose 5-phosphate reductoisomerase N-terminal" evidence="10">
    <location>
        <begin position="17"/>
        <end position="142"/>
    </location>
</feature>
<dbReference type="FunFam" id="3.40.50.720:FF:000045">
    <property type="entry name" value="1-deoxy-D-xylulose 5-phosphate reductoisomerase"/>
    <property type="match status" value="1"/>
</dbReference>
<comment type="pathway">
    <text evidence="1 9">Isoprenoid biosynthesis; isopentenyl diphosphate biosynthesis via DXP pathway; isopentenyl diphosphate from 1-deoxy-D-xylulose 5-phosphate: step 1/6.</text>
</comment>
<dbReference type="HAMAP" id="MF_00183">
    <property type="entry name" value="DXP_reductoisom"/>
    <property type="match status" value="1"/>
</dbReference>
<dbReference type="Proteomes" id="UP000002368">
    <property type="component" value="Chromosome"/>
</dbReference>
<feature type="binding site" evidence="9">
    <location>
        <position position="136"/>
    </location>
    <ligand>
        <name>NADPH</name>
        <dbReference type="ChEBI" id="CHEBI:57783"/>
    </ligand>
</feature>
<reference evidence="13 14" key="1">
    <citation type="journal article" date="2011" name="Stand. Genomic Sci.">
        <title>Complete genome sequence of the thermophilic, hydrogen-oxidizing Bacillus tusciae type strain (T2) and reclassification in the new genus, Kyrpidia gen. nov. as Kyrpidia tusciae comb. nov. and emendation of the family Alicyclobacillaceae da Costa and Rainey, 2010.</title>
        <authorList>
            <person name="Klenk H.P."/>
            <person name="Lapidus A."/>
            <person name="Chertkov O."/>
            <person name="Copeland A."/>
            <person name="Del Rio T.G."/>
            <person name="Nolan M."/>
            <person name="Lucas S."/>
            <person name="Chen F."/>
            <person name="Tice H."/>
            <person name="Cheng J.F."/>
            <person name="Han C."/>
            <person name="Bruce D."/>
            <person name="Goodwin L."/>
            <person name="Pitluck S."/>
            <person name="Pati A."/>
            <person name="Ivanova N."/>
            <person name="Mavromatis K."/>
            <person name="Daum C."/>
            <person name="Chen A."/>
            <person name="Palaniappan K."/>
            <person name="Chang Y.J."/>
            <person name="Land M."/>
            <person name="Hauser L."/>
            <person name="Jeffries C.D."/>
            <person name="Detter J.C."/>
            <person name="Rohde M."/>
            <person name="Abt B."/>
            <person name="Pukall R."/>
            <person name="Goker M."/>
            <person name="Bristow J."/>
            <person name="Markowitz V."/>
            <person name="Hugenholtz P."/>
            <person name="Eisen J.A."/>
        </authorList>
    </citation>
    <scope>NUCLEOTIDE SEQUENCE [LARGE SCALE GENOMIC DNA]</scope>
    <source>
        <strain evidence="13 14">DSM 2912</strain>
    </source>
</reference>
<keyword evidence="3 9" id="KW-0479">Metal-binding</keyword>
<evidence type="ECO:0000256" key="3">
    <source>
        <dbReference type="ARBA" id="ARBA00022723"/>
    </source>
</evidence>
<feature type="binding site" evidence="9">
    <location>
        <position position="51"/>
    </location>
    <ligand>
        <name>NADPH</name>
        <dbReference type="ChEBI" id="CHEBI:57783"/>
    </ligand>
</feature>
<comment type="cofactor">
    <cofactor evidence="9">
        <name>Mg(2+)</name>
        <dbReference type="ChEBI" id="CHEBI:18420"/>
    </cofactor>
    <cofactor evidence="9">
        <name>Mn(2+)</name>
        <dbReference type="ChEBI" id="CHEBI:29035"/>
    </cofactor>
</comment>
<feature type="binding site" evidence="9">
    <location>
        <position position="231"/>
    </location>
    <ligand>
        <name>1-deoxy-D-xylulose 5-phosphate</name>
        <dbReference type="ChEBI" id="CHEBI:57792"/>
    </ligand>
</feature>
<evidence type="ECO:0000259" key="10">
    <source>
        <dbReference type="Pfam" id="PF02670"/>
    </source>
</evidence>
<evidence type="ECO:0000256" key="5">
    <source>
        <dbReference type="ARBA" id="ARBA00023002"/>
    </source>
</evidence>
<dbReference type="PANTHER" id="PTHR30525:SF0">
    <property type="entry name" value="1-DEOXY-D-XYLULOSE 5-PHOSPHATE REDUCTOISOMERASE, CHLOROPLASTIC"/>
    <property type="match status" value="1"/>
</dbReference>
<feature type="binding site" evidence="9">
    <location>
        <position position="162"/>
    </location>
    <ligand>
        <name>1-deoxy-D-xylulose 5-phosphate</name>
        <dbReference type="ChEBI" id="CHEBI:57792"/>
    </ligand>
</feature>
<evidence type="ECO:0000256" key="8">
    <source>
        <dbReference type="ARBA" id="ARBA00048543"/>
    </source>
</evidence>
<dbReference type="KEGG" id="bts:Btus_1531"/>
<dbReference type="InterPro" id="IPR013512">
    <property type="entry name" value="DXP_reductoisomerase_N"/>
</dbReference>
<evidence type="ECO:0000259" key="11">
    <source>
        <dbReference type="Pfam" id="PF08436"/>
    </source>
</evidence>
<dbReference type="GO" id="GO:0070402">
    <property type="term" value="F:NADPH binding"/>
    <property type="evidence" value="ECO:0007669"/>
    <property type="project" value="InterPro"/>
</dbReference>
<feature type="binding site" evidence="9">
    <location>
        <position position="228"/>
    </location>
    <ligand>
        <name>1-deoxy-D-xylulose 5-phosphate</name>
        <dbReference type="ChEBI" id="CHEBI:57792"/>
    </ligand>
</feature>
<feature type="binding site" evidence="9">
    <location>
        <position position="231"/>
    </location>
    <ligand>
        <name>Mn(2+)</name>
        <dbReference type="ChEBI" id="CHEBI:29035"/>
    </ligand>
</feature>
<dbReference type="SUPFAM" id="SSF51735">
    <property type="entry name" value="NAD(P)-binding Rossmann-fold domains"/>
    <property type="match status" value="1"/>
</dbReference>
<feature type="binding site" evidence="9">
    <location>
        <position position="25"/>
    </location>
    <ligand>
        <name>NADPH</name>
        <dbReference type="ChEBI" id="CHEBI:57783"/>
    </ligand>
</feature>
<dbReference type="InterPro" id="IPR036169">
    <property type="entry name" value="DXPR_C_sf"/>
</dbReference>
<dbReference type="Gene3D" id="1.10.1740.10">
    <property type="match status" value="1"/>
</dbReference>
<feature type="binding site" evidence="9">
    <location>
        <position position="135"/>
    </location>
    <ligand>
        <name>1-deoxy-D-xylulose 5-phosphate</name>
        <dbReference type="ChEBI" id="CHEBI:57792"/>
    </ligand>
</feature>
<proteinExistence type="inferred from homology"/>
<keyword evidence="7 9" id="KW-0414">Isoprene biosynthesis</keyword>
<gene>
    <name evidence="9" type="primary">dxr</name>
    <name evidence="13" type="ordered locus">Btus_1531</name>
</gene>
<feature type="binding site" evidence="9">
    <location>
        <position position="186"/>
    </location>
    <ligand>
        <name>1-deoxy-D-xylulose 5-phosphate</name>
        <dbReference type="ChEBI" id="CHEBI:57792"/>
    </ligand>
</feature>